<keyword evidence="2" id="KW-1185">Reference proteome</keyword>
<proteinExistence type="predicted"/>
<comment type="caution">
    <text evidence="1">The sequence shown here is derived from an EMBL/GenBank/DDBJ whole genome shotgun (WGS) entry which is preliminary data.</text>
</comment>
<dbReference type="RefSeq" id="WP_250603208.1">
    <property type="nucleotide sequence ID" value="NZ_JAMOKX010000001.1"/>
</dbReference>
<dbReference type="Proteomes" id="UP001057522">
    <property type="component" value="Unassembled WGS sequence"/>
</dbReference>
<dbReference type="EMBL" id="JAMOKX010000001">
    <property type="protein sequence ID" value="MCL9818690.1"/>
    <property type="molecule type" value="Genomic_DNA"/>
</dbReference>
<name>A0ABT0TRZ8_9HELI</name>
<accession>A0ABT0TRZ8</accession>
<protein>
    <submittedName>
        <fullName evidence="1">Uncharacterized protein</fullName>
    </submittedName>
</protein>
<evidence type="ECO:0000313" key="1">
    <source>
        <dbReference type="EMBL" id="MCL9818690.1"/>
    </source>
</evidence>
<reference evidence="1" key="1">
    <citation type="submission" date="2022-06" db="EMBL/GenBank/DDBJ databases">
        <title>Helicobacter colisuis sp. nov.</title>
        <authorList>
            <person name="Papic B."/>
            <person name="Gruntar I."/>
        </authorList>
    </citation>
    <scope>NUCLEOTIDE SEQUENCE</scope>
    <source>
        <strain evidence="1">11154-15</strain>
    </source>
</reference>
<gene>
    <name evidence="1" type="ORF">NCR95_00630</name>
</gene>
<evidence type="ECO:0000313" key="2">
    <source>
        <dbReference type="Proteomes" id="UP001057522"/>
    </source>
</evidence>
<organism evidence="1 2">
    <name type="scientific">Helicobacter colisuis</name>
    <dbReference type="NCBI Taxonomy" id="2949739"/>
    <lineage>
        <taxon>Bacteria</taxon>
        <taxon>Pseudomonadati</taxon>
        <taxon>Campylobacterota</taxon>
        <taxon>Epsilonproteobacteria</taxon>
        <taxon>Campylobacterales</taxon>
        <taxon>Helicobacteraceae</taxon>
        <taxon>Helicobacter</taxon>
    </lineage>
</organism>
<sequence>MIFVRLILILFCNVMLFGVEETAISNYLRKEIHHQNPLNNYKKFGDMFGIPLPVIEEKIPKHYKQPFYKEKEEVKSLIDENAEWDAYSLSNKVFNSTLKAASPIFSEQLNNVAGIYIPKVEFKVNLNSYFTRDDQNIGGDFNLNLPILEYEDFSLLLVGGFSRDPQTLNWGEKYGIKHQVENVLLQNLVLMQSVVQNNEVVNEQTWNYGVEYSPFKSIKLFLQRENNRIQEDNTKAGIQYRFLF</sequence>